<accession>A0A8B7QQS2</accession>
<dbReference type="KEGG" id="hai:109379097"/>
<dbReference type="InterPro" id="IPR044926">
    <property type="entry name" value="RGS_subdomain_2"/>
</dbReference>
<dbReference type="PANTHER" id="PTHR47079:SF1">
    <property type="entry name" value="REGULATOR OF G-PROTEIN SIGNALING PROTEIN-LIKE"/>
    <property type="match status" value="1"/>
</dbReference>
<dbReference type="InterPro" id="IPR053282">
    <property type="entry name" value="RGS_domain-containing"/>
</dbReference>
<dbReference type="InterPro" id="IPR016137">
    <property type="entry name" value="RGS"/>
</dbReference>
<dbReference type="InterPro" id="IPR036305">
    <property type="entry name" value="RGS_sf"/>
</dbReference>
<dbReference type="CTD" id="353299"/>
<dbReference type="PANTHER" id="PTHR47079">
    <property type="entry name" value="REGULATOR OF G-PROTEIN SIGNALING PROTEIN-LIKE"/>
    <property type="match status" value="1"/>
</dbReference>
<reference evidence="3" key="1">
    <citation type="submission" date="2025-08" db="UniProtKB">
        <authorList>
            <consortium name="RefSeq"/>
        </authorList>
    </citation>
    <scope>IDENTIFICATION</scope>
    <source>
        <tissue evidence="3">Muscle</tissue>
    </source>
</reference>
<dbReference type="RefSeq" id="XP_019490986.1">
    <property type="nucleotide sequence ID" value="XM_019635441.1"/>
</dbReference>
<dbReference type="Gene3D" id="1.10.167.10">
    <property type="entry name" value="Regulator of G-protein Signalling 4, domain 2"/>
    <property type="match status" value="1"/>
</dbReference>
<protein>
    <submittedName>
        <fullName evidence="3">Regulator of G-protein signaling protein-like</fullName>
    </submittedName>
</protein>
<dbReference type="Pfam" id="PF00615">
    <property type="entry name" value="RGS"/>
    <property type="match status" value="1"/>
</dbReference>
<dbReference type="Proteomes" id="UP000694851">
    <property type="component" value="Unplaced"/>
</dbReference>
<evidence type="ECO:0000259" key="1">
    <source>
        <dbReference type="PROSITE" id="PS50132"/>
    </source>
</evidence>
<dbReference type="SUPFAM" id="SSF48097">
    <property type="entry name" value="Regulator of G-protein signaling, RGS"/>
    <property type="match status" value="3"/>
</dbReference>
<name>A0A8B7QQS2_HIPAR</name>
<proteinExistence type="predicted"/>
<dbReference type="OrthoDB" id="9644022at2759"/>
<dbReference type="PROSITE" id="PS50132">
    <property type="entry name" value="RGS"/>
    <property type="match status" value="1"/>
</dbReference>
<dbReference type="AlphaFoldDB" id="A0A8B7QQS2"/>
<evidence type="ECO:0000313" key="2">
    <source>
        <dbReference type="Proteomes" id="UP000694851"/>
    </source>
</evidence>
<evidence type="ECO:0000313" key="3">
    <source>
        <dbReference type="RefSeq" id="XP_019490986.1"/>
    </source>
</evidence>
<gene>
    <name evidence="3" type="primary">RGSL1</name>
</gene>
<sequence length="1099" mass="126806">MSLHVHKERGSVDCGEFYLKSVTVAEEHGNMSNIEIIKSTNLIILLEDEIFVDFFNTFLSLPVFGQTPFYTVENAQWSLWPEIPHDMIAKYKGLLTWLEKYRLPFFCKTNLCFHYILCQEFLSFVNSPEGGEELVDFWILTEEILSIDEMDLELRDHYLSLLLVLKATHLQEGSRVVTLCNMSIKSLLNLTTWHPNQSTTRRETLSHMQKVALFKLQSYWLPNFYTHAKMTLAKEESCQGLMQEYETRLCSVCYTHVGGLPLNMSIKNGDHPQKRYLSKESKRKMWQLIGHASPSLELDTKPDTNTMPPEEACPQEKVVIQILPQKEVSSKDGVINSLEKDIPCARKSNGKVKAKSYLHMEGLFETKLSTHLRTTTPIISHSPQMTIKKALKQNFSLGHTHWALCADAYAGSPFREHLKKLNLRVEIQLLDLWQDLHRFLSVLMRNRTSGNTIFRHMMGNRICELYLNEQMGPRLPLKSQTTEGLKELLPFGVMNPWIPRAQNEICQILSPWYDGFLDEEDYWFLIFSTQDKYIRTTWHKREPIIQKETILLYKRFEESLELSQGLANLEEMDSMQWQKIATEDLRQGGSLRVELKSPVFLADIEKMTFEELCYKYPKVAIEKISDDYKIYCEKAPKTEKRLAENHQLFQELLNLAEVLQNPHHLEFFKEFLKERKADSPLQFLLALQKINIETNENNYNALLENTVKTFFHGKVSPEEMLQCHAPIIKEICQMPHVSMPSLMVLQGCVMKSLTGRWFKDYQELFPVYPQEAQPEAQALPRKPSKAAATYLQESQVSGDKETTAWALLQTLQKSYAVSLFSHQNNYPLGVCEPKNKGASAAQGDIYLTSDISASPNVSGRQTPYHSNVRSPEQENEDIILTKRRIFGHRIVIVNFAVNDLYFFSEMEKFNNLVSSAHVLQANRAYNENDVVLMKSKINIILKLYLNSEIPPKLRVNISESHKDAILAAITEGHLDRSLFHGAIMSLFPVVMYFWKRFCSWKTTHSYFQYRGETFKDRKTPPKPVLVNKHPPWNGGDHTILRFTLLKGMEWVQPQQQDVIASPGQNSSSSNLTQLKHSLSAVQLCSVPGQKLPGTKREKK</sequence>
<dbReference type="GeneID" id="109379097"/>
<keyword evidence="2" id="KW-1185">Reference proteome</keyword>
<organism evidence="2 3">
    <name type="scientific">Hipposideros armiger</name>
    <name type="common">Great Himalayan leaf-nosed bat</name>
    <dbReference type="NCBI Taxonomy" id="186990"/>
    <lineage>
        <taxon>Eukaryota</taxon>
        <taxon>Metazoa</taxon>
        <taxon>Chordata</taxon>
        <taxon>Craniata</taxon>
        <taxon>Vertebrata</taxon>
        <taxon>Euteleostomi</taxon>
        <taxon>Mammalia</taxon>
        <taxon>Eutheria</taxon>
        <taxon>Laurasiatheria</taxon>
        <taxon>Chiroptera</taxon>
        <taxon>Yinpterochiroptera</taxon>
        <taxon>Rhinolophoidea</taxon>
        <taxon>Hipposideridae</taxon>
        <taxon>Hipposideros</taxon>
    </lineage>
</organism>
<feature type="domain" description="RGS" evidence="1">
    <location>
        <begin position="654"/>
        <end position="711"/>
    </location>
</feature>